<organism evidence="3">
    <name type="scientific">marine sediment metagenome</name>
    <dbReference type="NCBI Taxonomy" id="412755"/>
    <lineage>
        <taxon>unclassified sequences</taxon>
        <taxon>metagenomes</taxon>
        <taxon>ecological metagenomes</taxon>
    </lineage>
</organism>
<feature type="coiled-coil region" evidence="1">
    <location>
        <begin position="6"/>
        <end position="40"/>
    </location>
</feature>
<name>X1BPJ7_9ZZZZ</name>
<dbReference type="Pfam" id="PF22548">
    <property type="entry name" value="AEP-TOTE"/>
    <property type="match status" value="1"/>
</dbReference>
<evidence type="ECO:0000313" key="3">
    <source>
        <dbReference type="EMBL" id="GAG85978.1"/>
    </source>
</evidence>
<accession>X1BPJ7</accession>
<keyword evidence="1" id="KW-0175">Coiled coil</keyword>
<dbReference type="AlphaFoldDB" id="X1BPJ7"/>
<comment type="caution">
    <text evidence="3">The sequence shown here is derived from an EMBL/GenBank/DDBJ whole genome shotgun (WGS) entry which is preliminary data.</text>
</comment>
<dbReference type="InterPro" id="IPR054347">
    <property type="entry name" value="TOTE_primase"/>
</dbReference>
<dbReference type="EMBL" id="BART01010166">
    <property type="protein sequence ID" value="GAG85978.1"/>
    <property type="molecule type" value="Genomic_DNA"/>
</dbReference>
<evidence type="ECO:0000259" key="2">
    <source>
        <dbReference type="Pfam" id="PF22548"/>
    </source>
</evidence>
<feature type="domain" description="TOTE conflict system primase" evidence="2">
    <location>
        <begin position="70"/>
        <end position="104"/>
    </location>
</feature>
<gene>
    <name evidence="3" type="ORF">S01H4_22248</name>
</gene>
<protein>
    <recommendedName>
        <fullName evidence="2">TOTE conflict system primase domain-containing protein</fullName>
    </recommendedName>
</protein>
<reference evidence="3" key="1">
    <citation type="journal article" date="2014" name="Front. Microbiol.">
        <title>High frequency of phylogenetically diverse reductive dehalogenase-homologous genes in deep subseafloor sedimentary metagenomes.</title>
        <authorList>
            <person name="Kawai M."/>
            <person name="Futagami T."/>
            <person name="Toyoda A."/>
            <person name="Takaki Y."/>
            <person name="Nishi S."/>
            <person name="Hori S."/>
            <person name="Arai W."/>
            <person name="Tsubouchi T."/>
            <person name="Morono Y."/>
            <person name="Uchiyama I."/>
            <person name="Ito T."/>
            <person name="Fujiyama A."/>
            <person name="Inagaki F."/>
            <person name="Takami H."/>
        </authorList>
    </citation>
    <scope>NUCLEOTIDE SEQUENCE</scope>
    <source>
        <strain evidence="3">Expedition CK06-06</strain>
    </source>
</reference>
<sequence length="105" mass="11886">MKTSDREIILQRISEVERQITRLQKQQKEAESTLLSLKANLTSCDDEALNKPEHPAEAPVSTATNLTPDEKIALFLRLFQGRNDVYPKLWQNQKSGKKGYSPACS</sequence>
<feature type="non-terminal residue" evidence="3">
    <location>
        <position position="105"/>
    </location>
</feature>
<proteinExistence type="predicted"/>
<evidence type="ECO:0000256" key="1">
    <source>
        <dbReference type="SAM" id="Coils"/>
    </source>
</evidence>